<dbReference type="AlphaFoldDB" id="A0A0F9T0F8"/>
<evidence type="ECO:0000313" key="1">
    <source>
        <dbReference type="EMBL" id="KKN42556.1"/>
    </source>
</evidence>
<gene>
    <name evidence="1" type="ORF">LCGC14_0712060</name>
</gene>
<comment type="caution">
    <text evidence="1">The sequence shown here is derived from an EMBL/GenBank/DDBJ whole genome shotgun (WGS) entry which is preliminary data.</text>
</comment>
<accession>A0A0F9T0F8</accession>
<sequence>MSVISRMRHRADIWRDDNLGETDPHGGPVASDFQLYAASQVCYVYQPRLGGETQGDRNVNIYTWQMLIPQGVDITEQDQVRNVTNRVGAEITSHTFNVIQIVRRPQHYILTLEAVTSGAT</sequence>
<organism evidence="1">
    <name type="scientific">marine sediment metagenome</name>
    <dbReference type="NCBI Taxonomy" id="412755"/>
    <lineage>
        <taxon>unclassified sequences</taxon>
        <taxon>metagenomes</taxon>
        <taxon>ecological metagenomes</taxon>
    </lineage>
</organism>
<dbReference type="EMBL" id="LAZR01001573">
    <property type="protein sequence ID" value="KKN42556.1"/>
    <property type="molecule type" value="Genomic_DNA"/>
</dbReference>
<name>A0A0F9T0F8_9ZZZZ</name>
<proteinExistence type="predicted"/>
<protein>
    <submittedName>
        <fullName evidence="1">Uncharacterized protein</fullName>
    </submittedName>
</protein>
<reference evidence="1" key="1">
    <citation type="journal article" date="2015" name="Nature">
        <title>Complex archaea that bridge the gap between prokaryotes and eukaryotes.</title>
        <authorList>
            <person name="Spang A."/>
            <person name="Saw J.H."/>
            <person name="Jorgensen S.L."/>
            <person name="Zaremba-Niedzwiedzka K."/>
            <person name="Martijn J."/>
            <person name="Lind A.E."/>
            <person name="van Eijk R."/>
            <person name="Schleper C."/>
            <person name="Guy L."/>
            <person name="Ettema T.J."/>
        </authorList>
    </citation>
    <scope>NUCLEOTIDE SEQUENCE</scope>
</reference>